<protein>
    <recommendedName>
        <fullName evidence="5">TipC family immunity protein</fullName>
    </recommendedName>
</protein>
<dbReference type="KEGG" id="ess:ATZ33_08900"/>
<sequence>MKKKIFFIILLILIVFGVYKGWEYLKVKNIFDEIYYSEYDDLGYVLNPKGFPKMKQIERWDRKTADTNNVVGPVIESYKEEYLENGESLSISFMFSKKEFYIGYTKKIDSNISYDIGYRYDSETKILNEDISIIDDNIEKWDIKKANEIQKYFDKYNISKKEVQIVTDKVLYNKVIKDWINTYPSRFSAKDIGKVIIKKDPFLE</sequence>
<reference evidence="2 4" key="1">
    <citation type="submission" date="2014-12" db="EMBL/GenBank/DDBJ databases">
        <title>Draft genome sequences of 29 type strains of Enterococci.</title>
        <authorList>
            <person name="Zhong Z."/>
            <person name="Sun Z."/>
            <person name="Liu W."/>
            <person name="Zhang W."/>
            <person name="Zhang H."/>
        </authorList>
    </citation>
    <scope>NUCLEOTIDE SEQUENCE [LARGE SCALE GENOMIC DNA]</scope>
    <source>
        <strain evidence="2 4">DSM 22801</strain>
    </source>
</reference>
<evidence type="ECO:0000313" key="4">
    <source>
        <dbReference type="Proteomes" id="UP000183039"/>
    </source>
</evidence>
<evidence type="ECO:0000313" key="2">
    <source>
        <dbReference type="EMBL" id="OJG91908.1"/>
    </source>
</evidence>
<dbReference type="EMBL" id="JXLC01000009">
    <property type="protein sequence ID" value="OJG91908.1"/>
    <property type="molecule type" value="Genomic_DNA"/>
</dbReference>
<evidence type="ECO:0000313" key="1">
    <source>
        <dbReference type="EMBL" id="ALS01480.1"/>
    </source>
</evidence>
<dbReference type="RefSeq" id="WP_071877476.1">
    <property type="nucleotide sequence ID" value="NZ_JXLC01000009.1"/>
</dbReference>
<dbReference type="InterPro" id="IPR048042">
    <property type="entry name" value="TipC-like"/>
</dbReference>
<dbReference type="Proteomes" id="UP000183039">
    <property type="component" value="Unassembled WGS sequence"/>
</dbReference>
<reference evidence="1 3" key="2">
    <citation type="submission" date="2015-12" db="EMBL/GenBank/DDBJ databases">
        <authorList>
            <person name="Lauer A."/>
            <person name="Humrighouse B."/>
            <person name="Loparev V."/>
            <person name="Shewmaker P.L."/>
            <person name="Whitney A.M."/>
            <person name="McLaughlin R.W."/>
        </authorList>
    </citation>
    <scope>NUCLEOTIDE SEQUENCE [LARGE SCALE GENOMIC DNA]</scope>
    <source>
        <strain evidence="1 3">LMG 23085</strain>
    </source>
</reference>
<organism evidence="2 4">
    <name type="scientific">Enterococcus silesiacus</name>
    <dbReference type="NCBI Taxonomy" id="332949"/>
    <lineage>
        <taxon>Bacteria</taxon>
        <taxon>Bacillati</taxon>
        <taxon>Bacillota</taxon>
        <taxon>Bacilli</taxon>
        <taxon>Lactobacillales</taxon>
        <taxon>Enterococcaceae</taxon>
        <taxon>Enterococcus</taxon>
    </lineage>
</organism>
<dbReference type="EMBL" id="CP013614">
    <property type="protein sequence ID" value="ALS01480.1"/>
    <property type="molecule type" value="Genomic_DNA"/>
</dbReference>
<evidence type="ECO:0000313" key="3">
    <source>
        <dbReference type="Proteomes" id="UP000065511"/>
    </source>
</evidence>
<dbReference type="OrthoDB" id="2221131at2"/>
<dbReference type="NCBIfam" id="NF033863">
    <property type="entry name" value="immun_TipC_fam"/>
    <property type="match status" value="1"/>
</dbReference>
<accession>A0A0S3KB50</accession>
<evidence type="ECO:0008006" key="5">
    <source>
        <dbReference type="Google" id="ProtNLM"/>
    </source>
</evidence>
<name>A0A0S3KB50_9ENTE</name>
<proteinExistence type="predicted"/>
<gene>
    <name evidence="1" type="ORF">ATZ33_08900</name>
    <name evidence="2" type="ORF">RV15_GL003553</name>
</gene>
<keyword evidence="3" id="KW-1185">Reference proteome</keyword>
<dbReference type="Proteomes" id="UP000065511">
    <property type="component" value="Chromosome"/>
</dbReference>
<dbReference type="AlphaFoldDB" id="A0A0S3KB50"/>